<dbReference type="EMBL" id="JAOPGA020001475">
    <property type="protein sequence ID" value="KAL0488811.1"/>
    <property type="molecule type" value="Genomic_DNA"/>
</dbReference>
<reference evidence="1 2" key="1">
    <citation type="submission" date="2024-03" db="EMBL/GenBank/DDBJ databases">
        <title>The Acrasis kona genome and developmental transcriptomes reveal deep origins of eukaryotic multicellular pathways.</title>
        <authorList>
            <person name="Sheikh S."/>
            <person name="Fu C.-J."/>
            <person name="Brown M.W."/>
            <person name="Baldauf S.L."/>
        </authorList>
    </citation>
    <scope>NUCLEOTIDE SEQUENCE [LARGE SCALE GENOMIC DNA]</scope>
    <source>
        <strain evidence="1 2">ATCC MYA-3509</strain>
    </source>
</reference>
<comment type="caution">
    <text evidence="1">The sequence shown here is derived from an EMBL/GenBank/DDBJ whole genome shotgun (WGS) entry which is preliminary data.</text>
</comment>
<protein>
    <submittedName>
        <fullName evidence="1">Uncharacterized protein</fullName>
    </submittedName>
</protein>
<evidence type="ECO:0000313" key="1">
    <source>
        <dbReference type="EMBL" id="KAL0488811.1"/>
    </source>
</evidence>
<evidence type="ECO:0000313" key="2">
    <source>
        <dbReference type="Proteomes" id="UP001431209"/>
    </source>
</evidence>
<name>A0AAW2ZJC6_9EUKA</name>
<accession>A0AAW2ZJC6</accession>
<sequence length="59" mass="7259">MGVSRLTRCLPEKNWRHQLIWKRLTRKSCRCTTVLIYVRLFCMTFDVVKEIFKKLFYTT</sequence>
<proteinExistence type="predicted"/>
<dbReference type="Proteomes" id="UP001431209">
    <property type="component" value="Unassembled WGS sequence"/>
</dbReference>
<organism evidence="1 2">
    <name type="scientific">Acrasis kona</name>
    <dbReference type="NCBI Taxonomy" id="1008807"/>
    <lineage>
        <taxon>Eukaryota</taxon>
        <taxon>Discoba</taxon>
        <taxon>Heterolobosea</taxon>
        <taxon>Tetramitia</taxon>
        <taxon>Eutetramitia</taxon>
        <taxon>Acrasidae</taxon>
        <taxon>Acrasis</taxon>
    </lineage>
</organism>
<keyword evidence="2" id="KW-1185">Reference proteome</keyword>
<gene>
    <name evidence="1" type="ORF">AKO1_003868</name>
</gene>
<dbReference type="AlphaFoldDB" id="A0AAW2ZJC6"/>